<name>A0A2M8WJN1_9MICO</name>
<evidence type="ECO:0000313" key="3">
    <source>
        <dbReference type="Proteomes" id="UP000231586"/>
    </source>
</evidence>
<dbReference type="Proteomes" id="UP000231586">
    <property type="component" value="Unassembled WGS sequence"/>
</dbReference>
<feature type="domain" description="AB hydrolase-1" evidence="1">
    <location>
        <begin position="8"/>
        <end position="229"/>
    </location>
</feature>
<dbReference type="Pfam" id="PF12697">
    <property type="entry name" value="Abhydrolase_6"/>
    <property type="match status" value="1"/>
</dbReference>
<dbReference type="InterPro" id="IPR052897">
    <property type="entry name" value="Sec-Metab_Biosynth_Hydrolase"/>
</dbReference>
<dbReference type="GO" id="GO:0003824">
    <property type="term" value="F:catalytic activity"/>
    <property type="evidence" value="ECO:0007669"/>
    <property type="project" value="UniProtKB-ARBA"/>
</dbReference>
<dbReference type="RefSeq" id="WP_245859197.1">
    <property type="nucleotide sequence ID" value="NZ_PGTZ01000009.1"/>
</dbReference>
<gene>
    <name evidence="2" type="ORF">CLV34_2396</name>
</gene>
<protein>
    <submittedName>
        <fullName evidence="2">Pimeloyl-ACP methyl ester carboxylesterase</fullName>
    </submittedName>
</protein>
<dbReference type="Gene3D" id="3.40.50.1820">
    <property type="entry name" value="alpha/beta hydrolase"/>
    <property type="match status" value="1"/>
</dbReference>
<comment type="caution">
    <text evidence="2">The sequence shown here is derived from an EMBL/GenBank/DDBJ whole genome shotgun (WGS) entry which is preliminary data.</text>
</comment>
<dbReference type="SUPFAM" id="SSF53474">
    <property type="entry name" value="alpha/beta-Hydrolases"/>
    <property type="match status" value="1"/>
</dbReference>
<dbReference type="InterPro" id="IPR000073">
    <property type="entry name" value="AB_hydrolase_1"/>
</dbReference>
<evidence type="ECO:0000259" key="1">
    <source>
        <dbReference type="Pfam" id="PF12697"/>
    </source>
</evidence>
<dbReference type="PANTHER" id="PTHR37017:SF11">
    <property type="entry name" value="ESTERASE_LIPASE_THIOESTERASE DOMAIN-CONTAINING PROTEIN"/>
    <property type="match status" value="1"/>
</dbReference>
<accession>A0A2M8WJN1</accession>
<dbReference type="AlphaFoldDB" id="A0A2M8WJN1"/>
<dbReference type="EMBL" id="PGTZ01000009">
    <property type="protein sequence ID" value="PJI91129.1"/>
    <property type="molecule type" value="Genomic_DNA"/>
</dbReference>
<keyword evidence="3" id="KW-1185">Reference proteome</keyword>
<reference evidence="2 3" key="1">
    <citation type="submission" date="2017-11" db="EMBL/GenBank/DDBJ databases">
        <title>Genomic Encyclopedia of Archaeal and Bacterial Type Strains, Phase II (KMG-II): From Individual Species to Whole Genera.</title>
        <authorList>
            <person name="Goeker M."/>
        </authorList>
    </citation>
    <scope>NUCLEOTIDE SEQUENCE [LARGE SCALE GENOMIC DNA]</scope>
    <source>
        <strain evidence="2 3">DSM 22413</strain>
    </source>
</reference>
<dbReference type="InterPro" id="IPR029058">
    <property type="entry name" value="AB_hydrolase_fold"/>
</dbReference>
<proteinExistence type="predicted"/>
<dbReference type="PANTHER" id="PTHR37017">
    <property type="entry name" value="AB HYDROLASE-1 DOMAIN-CONTAINING PROTEIN-RELATED"/>
    <property type="match status" value="1"/>
</dbReference>
<organism evidence="2 3">
    <name type="scientific">Luteimicrobium subarcticum</name>
    <dbReference type="NCBI Taxonomy" id="620910"/>
    <lineage>
        <taxon>Bacteria</taxon>
        <taxon>Bacillati</taxon>
        <taxon>Actinomycetota</taxon>
        <taxon>Actinomycetes</taxon>
        <taxon>Micrococcales</taxon>
        <taxon>Luteimicrobium</taxon>
    </lineage>
</organism>
<sequence length="238" mass="24473">MSGLSPTVVLVHGAFVDAASWVPVAHRLLAAGHPVVVPGLSNRGLVTDAEYLRSFVEQVGGPVLLAGHGYGGVVATVAGVAESVVGLVYVASPVLDEDESLSTVGDCFDDSDVPFLVHRRYPVEAAEDGTDLFVSPAAYGAVVAAGLPDQVTQGLALSQRPLAANVLGELAPAAAWRSLPSWGVVPTADRLVPPDLVRSGLARAGARKVVELDAPHLVVLTHPDDVADVVVHALAELV</sequence>
<evidence type="ECO:0000313" key="2">
    <source>
        <dbReference type="EMBL" id="PJI91129.1"/>
    </source>
</evidence>